<keyword evidence="6" id="KW-1278">Translocase</keyword>
<dbReference type="Gene3D" id="2.40.50.100">
    <property type="match status" value="1"/>
</dbReference>
<dbReference type="SUPFAM" id="SSF50331">
    <property type="entry name" value="MOP-like"/>
    <property type="match status" value="1"/>
</dbReference>
<reference evidence="9 10" key="1">
    <citation type="submission" date="2024-02" db="EMBL/GenBank/DDBJ databases">
        <title>Seven novel Bacillus-like species.</title>
        <authorList>
            <person name="Liu G."/>
        </authorList>
    </citation>
    <scope>NUCLEOTIDE SEQUENCE [LARGE SCALE GENOMIC DNA]</scope>
    <source>
        <strain evidence="9 10">FJAT-53654</strain>
    </source>
</reference>
<gene>
    <name evidence="9" type="ORF">WCV66_04695</name>
</gene>
<evidence type="ECO:0000256" key="3">
    <source>
        <dbReference type="ARBA" id="ARBA00022519"/>
    </source>
</evidence>
<dbReference type="InterPro" id="IPR017871">
    <property type="entry name" value="ABC_transporter-like_CS"/>
</dbReference>
<dbReference type="PANTHER" id="PTHR42781">
    <property type="entry name" value="SPERMIDINE/PUTRESCINE IMPORT ATP-BINDING PROTEIN POTA"/>
    <property type="match status" value="1"/>
</dbReference>
<evidence type="ECO:0000313" key="9">
    <source>
        <dbReference type="EMBL" id="WXB89540.1"/>
    </source>
</evidence>
<evidence type="ECO:0000256" key="7">
    <source>
        <dbReference type="ARBA" id="ARBA00023136"/>
    </source>
</evidence>
<keyword evidence="5 9" id="KW-0067">ATP-binding</keyword>
<dbReference type="InterPro" id="IPR013611">
    <property type="entry name" value="Transp-assoc_OB_typ2"/>
</dbReference>
<evidence type="ECO:0000256" key="1">
    <source>
        <dbReference type="ARBA" id="ARBA00022448"/>
    </source>
</evidence>
<keyword evidence="7" id="KW-0472">Membrane</keyword>
<dbReference type="Pfam" id="PF08402">
    <property type="entry name" value="TOBE_2"/>
    <property type="match status" value="1"/>
</dbReference>
<evidence type="ECO:0000259" key="8">
    <source>
        <dbReference type="PROSITE" id="PS50893"/>
    </source>
</evidence>
<evidence type="ECO:0000256" key="2">
    <source>
        <dbReference type="ARBA" id="ARBA00022475"/>
    </source>
</evidence>
<dbReference type="RefSeq" id="WP_338788057.1">
    <property type="nucleotide sequence ID" value="NZ_CP147403.1"/>
</dbReference>
<dbReference type="SUPFAM" id="SSF52540">
    <property type="entry name" value="P-loop containing nucleoside triphosphate hydrolases"/>
    <property type="match status" value="1"/>
</dbReference>
<evidence type="ECO:0000256" key="6">
    <source>
        <dbReference type="ARBA" id="ARBA00022967"/>
    </source>
</evidence>
<dbReference type="InterPro" id="IPR050093">
    <property type="entry name" value="ABC_SmlMolc_Importer"/>
</dbReference>
<keyword evidence="2" id="KW-1003">Cell membrane</keyword>
<dbReference type="Pfam" id="PF00005">
    <property type="entry name" value="ABC_tran"/>
    <property type="match status" value="1"/>
</dbReference>
<keyword evidence="10" id="KW-1185">Reference proteome</keyword>
<dbReference type="EMBL" id="CP147403">
    <property type="protein sequence ID" value="WXB89540.1"/>
    <property type="molecule type" value="Genomic_DNA"/>
</dbReference>
<dbReference type="SMART" id="SM00382">
    <property type="entry name" value="AAA"/>
    <property type="match status" value="1"/>
</dbReference>
<evidence type="ECO:0000313" key="10">
    <source>
        <dbReference type="Proteomes" id="UP001368328"/>
    </source>
</evidence>
<dbReference type="InterPro" id="IPR003593">
    <property type="entry name" value="AAA+_ATPase"/>
</dbReference>
<keyword evidence="3" id="KW-0997">Cell inner membrane</keyword>
<dbReference type="Proteomes" id="UP001368328">
    <property type="component" value="Chromosome"/>
</dbReference>
<accession>A0ABZ2MWL1</accession>
<dbReference type="Gene3D" id="2.40.50.140">
    <property type="entry name" value="Nucleic acid-binding proteins"/>
    <property type="match status" value="1"/>
</dbReference>
<sequence>MKHPFLEIGQISKQYGNFTALEDIHFTIDKNEFVCLLGPSGCGKTTLLRIIAGLDTPNNGYIKLEGKDITSLPPSKRDFGIVFQSYALFPNLTAYQNVEYGLKNRNMKKSVRQERVHEALKMVDLVNIQKKYPTQLSGGQQQRVALARAIALSPKFLLLDEPLSALDAKVRDRLRYEIRAIQEKLGITTIMVTHDQEEALTMADKVVVMNNAKIMQIGSPQVIYNQPQHPFVADFIGSINMWKQEQGNNKLIGIRPEHIQLSHQGGVKARVESLEFRGAIYRLQLHVEDANSYLNNKRIKVDVSASTISEFKLIKGSIVSLNFPETHLLTYEEQAVI</sequence>
<dbReference type="PROSITE" id="PS50893">
    <property type="entry name" value="ABC_TRANSPORTER_2"/>
    <property type="match status" value="1"/>
</dbReference>
<proteinExistence type="predicted"/>
<dbReference type="InterPro" id="IPR008995">
    <property type="entry name" value="Mo/tungstate-bd_C_term_dom"/>
</dbReference>
<dbReference type="Gene3D" id="3.40.50.300">
    <property type="entry name" value="P-loop containing nucleotide triphosphate hydrolases"/>
    <property type="match status" value="1"/>
</dbReference>
<dbReference type="GO" id="GO:0005524">
    <property type="term" value="F:ATP binding"/>
    <property type="evidence" value="ECO:0007669"/>
    <property type="project" value="UniProtKB-KW"/>
</dbReference>
<keyword evidence="1" id="KW-0813">Transport</keyword>
<feature type="domain" description="ABC transporter" evidence="8">
    <location>
        <begin position="6"/>
        <end position="236"/>
    </location>
</feature>
<organism evidence="9 10">
    <name type="scientific">Metabacillus rhizosphaerae</name>
    <dbReference type="NCBI Taxonomy" id="3117747"/>
    <lineage>
        <taxon>Bacteria</taxon>
        <taxon>Bacillati</taxon>
        <taxon>Bacillota</taxon>
        <taxon>Bacilli</taxon>
        <taxon>Bacillales</taxon>
        <taxon>Bacillaceae</taxon>
        <taxon>Metabacillus</taxon>
    </lineage>
</organism>
<name>A0ABZ2MWL1_9BACI</name>
<keyword evidence="4" id="KW-0547">Nucleotide-binding</keyword>
<dbReference type="InterPro" id="IPR027417">
    <property type="entry name" value="P-loop_NTPase"/>
</dbReference>
<evidence type="ECO:0000256" key="4">
    <source>
        <dbReference type="ARBA" id="ARBA00022741"/>
    </source>
</evidence>
<dbReference type="InterPro" id="IPR003439">
    <property type="entry name" value="ABC_transporter-like_ATP-bd"/>
</dbReference>
<evidence type="ECO:0000256" key="5">
    <source>
        <dbReference type="ARBA" id="ARBA00022840"/>
    </source>
</evidence>
<protein>
    <submittedName>
        <fullName evidence="9">ATP-binding cassette domain-containing protein</fullName>
    </submittedName>
</protein>
<dbReference type="PROSITE" id="PS00211">
    <property type="entry name" value="ABC_TRANSPORTER_1"/>
    <property type="match status" value="1"/>
</dbReference>
<dbReference type="PANTHER" id="PTHR42781:SF5">
    <property type="entry name" value="PUTRESCINE TRANSPORT ATP-BINDING PROTEIN POTG"/>
    <property type="match status" value="1"/>
</dbReference>
<dbReference type="InterPro" id="IPR012340">
    <property type="entry name" value="NA-bd_OB-fold"/>
</dbReference>